<dbReference type="PROSITE" id="PS50893">
    <property type="entry name" value="ABC_TRANSPORTER_2"/>
    <property type="match status" value="2"/>
</dbReference>
<reference evidence="6" key="2">
    <citation type="submission" date="2021-04" db="EMBL/GenBank/DDBJ databases">
        <authorList>
            <person name="Gilroy R."/>
        </authorList>
    </citation>
    <scope>NUCLEOTIDE SEQUENCE</scope>
    <source>
        <strain evidence="6">CHK169-4300</strain>
    </source>
</reference>
<dbReference type="InterPro" id="IPR003593">
    <property type="entry name" value="AAA+_ATPase"/>
</dbReference>
<dbReference type="GO" id="GO:0003676">
    <property type="term" value="F:nucleic acid binding"/>
    <property type="evidence" value="ECO:0007669"/>
    <property type="project" value="UniProtKB-ARBA"/>
</dbReference>
<name>A0A9D2G4D3_9LACT</name>
<evidence type="ECO:0000256" key="4">
    <source>
        <dbReference type="SAM" id="MobiDB-lite"/>
    </source>
</evidence>
<dbReference type="InterPro" id="IPR017871">
    <property type="entry name" value="ABC_transporter-like_CS"/>
</dbReference>
<protein>
    <submittedName>
        <fullName evidence="6">ABC-F family ATP-binding cassette domain-containing protein</fullName>
    </submittedName>
</protein>
<evidence type="ECO:0000313" key="7">
    <source>
        <dbReference type="Proteomes" id="UP000824106"/>
    </source>
</evidence>
<dbReference type="Pfam" id="PF12848">
    <property type="entry name" value="ABC_tran_Xtn"/>
    <property type="match status" value="1"/>
</dbReference>
<dbReference type="SMART" id="SM00382">
    <property type="entry name" value="AAA"/>
    <property type="match status" value="2"/>
</dbReference>
<dbReference type="InterPro" id="IPR003439">
    <property type="entry name" value="ABC_transporter-like_ATP-bd"/>
</dbReference>
<feature type="region of interest" description="Disordered" evidence="4">
    <location>
        <begin position="550"/>
        <end position="576"/>
    </location>
</feature>
<dbReference type="Proteomes" id="UP000824106">
    <property type="component" value="Unassembled WGS sequence"/>
</dbReference>
<dbReference type="PROSITE" id="PS00211">
    <property type="entry name" value="ABC_TRANSPORTER_1"/>
    <property type="match status" value="2"/>
</dbReference>
<evidence type="ECO:0000256" key="2">
    <source>
        <dbReference type="ARBA" id="ARBA00022741"/>
    </source>
</evidence>
<dbReference type="GO" id="GO:0005524">
    <property type="term" value="F:ATP binding"/>
    <property type="evidence" value="ECO:0007669"/>
    <property type="project" value="UniProtKB-KW"/>
</dbReference>
<evidence type="ECO:0000256" key="3">
    <source>
        <dbReference type="ARBA" id="ARBA00022840"/>
    </source>
</evidence>
<dbReference type="AlphaFoldDB" id="A0A9D2G4D3"/>
<dbReference type="FunFam" id="3.40.50.300:FF:000309">
    <property type="entry name" value="ABC transporter ATP-binding protein"/>
    <property type="match status" value="1"/>
</dbReference>
<dbReference type="Pfam" id="PF00005">
    <property type="entry name" value="ABC_tran"/>
    <property type="match status" value="2"/>
</dbReference>
<dbReference type="Gene3D" id="3.40.50.300">
    <property type="entry name" value="P-loop containing nucleotide triphosphate hydrolases"/>
    <property type="match status" value="2"/>
</dbReference>
<evidence type="ECO:0000313" key="6">
    <source>
        <dbReference type="EMBL" id="HIZ71905.1"/>
    </source>
</evidence>
<accession>A0A9D2G4D3</accession>
<feature type="domain" description="ABC transporter" evidence="5">
    <location>
        <begin position="3"/>
        <end position="261"/>
    </location>
</feature>
<dbReference type="InterPro" id="IPR032781">
    <property type="entry name" value="ABC_tran_Xtn"/>
</dbReference>
<dbReference type="InterPro" id="IPR027417">
    <property type="entry name" value="P-loop_NTPase"/>
</dbReference>
<feature type="compositionally biased region" description="Basic and acidic residues" evidence="4">
    <location>
        <begin position="550"/>
        <end position="559"/>
    </location>
</feature>
<dbReference type="EMBL" id="DXAZ01000157">
    <property type="protein sequence ID" value="HIZ71905.1"/>
    <property type="molecule type" value="Genomic_DNA"/>
</dbReference>
<dbReference type="SUPFAM" id="SSF52540">
    <property type="entry name" value="P-loop containing nucleoside triphosphate hydrolases"/>
    <property type="match status" value="2"/>
</dbReference>
<dbReference type="CDD" id="cd03221">
    <property type="entry name" value="ABCF_EF-3"/>
    <property type="match status" value="2"/>
</dbReference>
<keyword evidence="2" id="KW-0547">Nucleotide-binding</keyword>
<evidence type="ECO:0000259" key="5">
    <source>
        <dbReference type="PROSITE" id="PS50893"/>
    </source>
</evidence>
<sequence length="664" mass="76918">MLLQTQNVTRRFGGEELFSGITFEIKENARIGLVGRNGAGKSTLLKILADIEAPDEGRVMRKKDLTIGFLDQHGGLESKRTIWEEMKHVFAPVLAIEKQLRAIEQKMALESSTDDASFQETLKEYTRLQEAFERQNGYGYRSEIKMVLHGFKFYEEDYDKPIAYLSGGQKTRLALAKLLLQKKDLLILDEPTNHLDIETLSWLENYLINYTGALVLVSHDRYFLDKLTTETYELSYRQMHYFKGNYSDYLKQKAAFIEKQTKDYEKQQKEIAEMEDFIARNLVRASTTRRAQSRRKQLEKMERIEKPMGDERSAFFSFRPERQSGNIVLQAKNLAIGYGQNEVLSQKIDLDIRKGDVIALIGPNGIGKSTLLRTLVKQIDPVDGEFNYGTKVDIGYYEQEQENLTPSNTVLKEVWDEHPLMNEETVRTFLGSFLFRGEDVEKTVSTLSGGERARVSLAKLALNHDNFLILDEPTNHLDIDSKEVLENALIDYQGTLLFVSHDRYFINRLATKVLEINPKGTTLYLGDYDYYLHKKEELYEQQKAKEQTVLDEKDLHSDTSKNFSTENEQTFVDRKEKKRQTRRLKREISSAEEKIAAIEETLENLTNEMNQLSNSEEVLKNGLSAETSRSLNELSQSFDKESKDLEDLYEEWEILHQELEKYTD</sequence>
<feature type="compositionally biased region" description="Polar residues" evidence="4">
    <location>
        <begin position="560"/>
        <end position="570"/>
    </location>
</feature>
<feature type="domain" description="ABC transporter" evidence="5">
    <location>
        <begin position="329"/>
        <end position="544"/>
    </location>
</feature>
<dbReference type="InterPro" id="IPR051309">
    <property type="entry name" value="ABCF_ATPase"/>
</dbReference>
<dbReference type="PANTHER" id="PTHR42855:SF2">
    <property type="entry name" value="DRUG RESISTANCE ABC TRANSPORTER,ATP-BINDING PROTEIN"/>
    <property type="match status" value="1"/>
</dbReference>
<reference evidence="6" key="1">
    <citation type="journal article" date="2021" name="PeerJ">
        <title>Extensive microbial diversity within the chicken gut microbiome revealed by metagenomics and culture.</title>
        <authorList>
            <person name="Gilroy R."/>
            <person name="Ravi A."/>
            <person name="Getino M."/>
            <person name="Pursley I."/>
            <person name="Horton D.L."/>
            <person name="Alikhan N.F."/>
            <person name="Baker D."/>
            <person name="Gharbi K."/>
            <person name="Hall N."/>
            <person name="Watson M."/>
            <person name="Adriaenssens E.M."/>
            <person name="Foster-Nyarko E."/>
            <person name="Jarju S."/>
            <person name="Secka A."/>
            <person name="Antonio M."/>
            <person name="Oren A."/>
            <person name="Chaudhuri R.R."/>
            <person name="La Ragione R."/>
            <person name="Hildebrand F."/>
            <person name="Pallen M.J."/>
        </authorList>
    </citation>
    <scope>NUCLEOTIDE SEQUENCE</scope>
    <source>
        <strain evidence="6">CHK169-4300</strain>
    </source>
</reference>
<dbReference type="PANTHER" id="PTHR42855">
    <property type="entry name" value="ABC TRANSPORTER ATP-BINDING SUBUNIT"/>
    <property type="match status" value="1"/>
</dbReference>
<dbReference type="GO" id="GO:0016887">
    <property type="term" value="F:ATP hydrolysis activity"/>
    <property type="evidence" value="ECO:0007669"/>
    <property type="project" value="InterPro"/>
</dbReference>
<proteinExistence type="predicted"/>
<gene>
    <name evidence="6" type="ORF">H9808_09120</name>
</gene>
<dbReference type="FunFam" id="3.40.50.300:FF:000011">
    <property type="entry name" value="Putative ABC transporter ATP-binding component"/>
    <property type="match status" value="1"/>
</dbReference>
<keyword evidence="1" id="KW-0677">Repeat</keyword>
<keyword evidence="3 6" id="KW-0067">ATP-binding</keyword>
<comment type="caution">
    <text evidence="6">The sequence shown here is derived from an EMBL/GenBank/DDBJ whole genome shotgun (WGS) entry which is preliminary data.</text>
</comment>
<evidence type="ECO:0000256" key="1">
    <source>
        <dbReference type="ARBA" id="ARBA00022737"/>
    </source>
</evidence>
<organism evidence="6 7">
    <name type="scientific">Candidatus Atopostipes pullistercoris</name>
    <dbReference type="NCBI Taxonomy" id="2838467"/>
    <lineage>
        <taxon>Bacteria</taxon>
        <taxon>Bacillati</taxon>
        <taxon>Bacillota</taxon>
        <taxon>Bacilli</taxon>
        <taxon>Lactobacillales</taxon>
        <taxon>Carnobacteriaceae</taxon>
        <taxon>Atopostipes</taxon>
    </lineage>
</organism>